<dbReference type="Proteomes" id="UP000214688">
    <property type="component" value="Chromosome"/>
</dbReference>
<evidence type="ECO:0000313" key="9">
    <source>
        <dbReference type="Proteomes" id="UP000214688"/>
    </source>
</evidence>
<dbReference type="Pfam" id="PF03755">
    <property type="entry name" value="YicC-like_N"/>
    <property type="match status" value="1"/>
</dbReference>
<name>A0A223D1X6_9BACL</name>
<gene>
    <name evidence="8" type="ORF">CIG75_12540</name>
</gene>
<dbReference type="InterPro" id="IPR005229">
    <property type="entry name" value="YicC/YloC-like"/>
</dbReference>
<dbReference type="InterPro" id="IPR013551">
    <property type="entry name" value="YicC-like_C"/>
</dbReference>
<evidence type="ECO:0000313" key="8">
    <source>
        <dbReference type="EMBL" id="ASS75729.1"/>
    </source>
</evidence>
<keyword evidence="4" id="KW-0378">Hydrolase</keyword>
<dbReference type="AlphaFoldDB" id="A0A223D1X6"/>
<evidence type="ECO:0000259" key="7">
    <source>
        <dbReference type="Pfam" id="PF08340"/>
    </source>
</evidence>
<evidence type="ECO:0000256" key="5">
    <source>
        <dbReference type="ARBA" id="ARBA00035648"/>
    </source>
</evidence>
<dbReference type="EMBL" id="CP022657">
    <property type="protein sequence ID" value="ASS75729.1"/>
    <property type="molecule type" value="Genomic_DNA"/>
</dbReference>
<keyword evidence="9" id="KW-1185">Reference proteome</keyword>
<evidence type="ECO:0000256" key="2">
    <source>
        <dbReference type="ARBA" id="ARBA00022722"/>
    </source>
</evidence>
<feature type="domain" description="Endoribonuclease YicC-like C-terminal" evidence="7">
    <location>
        <begin position="175"/>
        <end position="294"/>
    </location>
</feature>
<dbReference type="PANTHER" id="PTHR30636:SF3">
    <property type="entry name" value="UPF0701 PROTEIN YICC"/>
    <property type="match status" value="1"/>
</dbReference>
<dbReference type="PANTHER" id="PTHR30636">
    <property type="entry name" value="UPF0701 PROTEIN YICC"/>
    <property type="match status" value="1"/>
</dbReference>
<dbReference type="KEGG" id="tab:CIG75_12540"/>
<comment type="cofactor">
    <cofactor evidence="1">
        <name>a divalent metal cation</name>
        <dbReference type="ChEBI" id="CHEBI:60240"/>
    </cofactor>
</comment>
<reference evidence="8 9" key="1">
    <citation type="journal article" date="2015" name="Int. J. Syst. Evol. Microbiol.">
        <title>Tumebacillus algifaecis sp. nov., isolated from decomposing algal scum.</title>
        <authorList>
            <person name="Wu Y.F."/>
            <person name="Zhang B."/>
            <person name="Xing P."/>
            <person name="Wu Q.L."/>
            <person name="Liu S.J."/>
        </authorList>
    </citation>
    <scope>NUCLEOTIDE SEQUENCE [LARGE SCALE GENOMIC DNA]</scope>
    <source>
        <strain evidence="8 9">THMBR28</strain>
    </source>
</reference>
<dbReference type="RefSeq" id="WP_094236970.1">
    <property type="nucleotide sequence ID" value="NZ_CP022657.1"/>
</dbReference>
<dbReference type="GO" id="GO:0016787">
    <property type="term" value="F:hydrolase activity"/>
    <property type="evidence" value="ECO:0007669"/>
    <property type="project" value="UniProtKB-KW"/>
</dbReference>
<feature type="domain" description="Endoribonuclease YicC-like N-terminal" evidence="6">
    <location>
        <begin position="2"/>
        <end position="156"/>
    </location>
</feature>
<keyword evidence="2" id="KW-0540">Nuclease</keyword>
<evidence type="ECO:0000259" key="6">
    <source>
        <dbReference type="Pfam" id="PF03755"/>
    </source>
</evidence>
<evidence type="ECO:0000256" key="4">
    <source>
        <dbReference type="ARBA" id="ARBA00022801"/>
    </source>
</evidence>
<accession>A0A223D1X6</accession>
<comment type="similarity">
    <text evidence="5">Belongs to the YicC/YloC family.</text>
</comment>
<proteinExistence type="inferred from homology"/>
<dbReference type="Pfam" id="PF08340">
    <property type="entry name" value="YicC-like_C"/>
    <property type="match status" value="1"/>
</dbReference>
<keyword evidence="3" id="KW-0255">Endonuclease</keyword>
<dbReference type="InterPro" id="IPR013527">
    <property type="entry name" value="YicC-like_N"/>
</dbReference>
<dbReference type="OrthoDB" id="9771229at2"/>
<dbReference type="NCBIfam" id="TIGR00255">
    <property type="entry name" value="YicC/YloC family endoribonuclease"/>
    <property type="match status" value="1"/>
</dbReference>
<evidence type="ECO:0000256" key="3">
    <source>
        <dbReference type="ARBA" id="ARBA00022759"/>
    </source>
</evidence>
<evidence type="ECO:0000256" key="1">
    <source>
        <dbReference type="ARBA" id="ARBA00001968"/>
    </source>
</evidence>
<sequence length="294" mass="33351">MLKSMTGYGRAEATDYGYRVLVEIKAVNHRYAEVMVRMPRDYLMFEDGIKKVILERVSRGRLDCYITIEMTERRGSTVTFDEELAVHFKAVADSLAERLGMAERLSLADLLRQPDVVTVRQEESDPEQLGHLLMQLTAVAADDLVSMRQAEGARLAQDLVARIARLRELVGAVSVRSPLVVSDYRERLEKRLREALDGQAFTLDEARLLTEVAVLADRASIVEELVRLNSHCAQFREMIQGAEPIGRKLDFLVQEMNREVNTIGSKANDLQIAQHVVEMKALLEQVREQIQNVE</sequence>
<organism evidence="8 9">
    <name type="scientific">Tumebacillus algifaecis</name>
    <dbReference type="NCBI Taxonomy" id="1214604"/>
    <lineage>
        <taxon>Bacteria</taxon>
        <taxon>Bacillati</taxon>
        <taxon>Bacillota</taxon>
        <taxon>Bacilli</taxon>
        <taxon>Bacillales</taxon>
        <taxon>Alicyclobacillaceae</taxon>
        <taxon>Tumebacillus</taxon>
    </lineage>
</organism>
<dbReference type="GO" id="GO:0004521">
    <property type="term" value="F:RNA endonuclease activity"/>
    <property type="evidence" value="ECO:0007669"/>
    <property type="project" value="InterPro"/>
</dbReference>
<protein>
    <submittedName>
        <fullName evidence="8">YicC family protein</fullName>
    </submittedName>
</protein>